<dbReference type="Pfam" id="PF13812">
    <property type="entry name" value="PPR_3"/>
    <property type="match status" value="1"/>
</dbReference>
<feature type="compositionally biased region" description="Low complexity" evidence="4">
    <location>
        <begin position="20"/>
        <end position="48"/>
    </location>
</feature>
<evidence type="ECO:0000256" key="4">
    <source>
        <dbReference type="SAM" id="MobiDB-lite"/>
    </source>
</evidence>
<evidence type="ECO:0000256" key="1">
    <source>
        <dbReference type="ARBA" id="ARBA00004173"/>
    </source>
</evidence>
<comment type="subcellular location">
    <subcellularLocation>
        <location evidence="1">Mitochondrion</location>
    </subcellularLocation>
</comment>
<evidence type="ECO:0000313" key="5">
    <source>
        <dbReference type="EMBL" id="KAA8897578.1"/>
    </source>
</evidence>
<dbReference type="VEuPathDB" id="FungiDB:DIURU_005177"/>
<protein>
    <recommendedName>
        <fullName evidence="3">Mitochondrial 15S rRNA processing factor CCM1</fullName>
    </recommendedName>
</protein>
<dbReference type="Pfam" id="PF01535">
    <property type="entry name" value="PPR"/>
    <property type="match status" value="1"/>
</dbReference>
<dbReference type="RefSeq" id="XP_034010053.1">
    <property type="nucleotide sequence ID" value="XM_034158130.1"/>
</dbReference>
<keyword evidence="2" id="KW-0677">Repeat</keyword>
<dbReference type="OrthoDB" id="185373at2759"/>
<dbReference type="InterPro" id="IPR002885">
    <property type="entry name" value="PPR_rpt"/>
</dbReference>
<dbReference type="GO" id="GO:0005739">
    <property type="term" value="C:mitochondrion"/>
    <property type="evidence" value="ECO:0007669"/>
    <property type="project" value="UniProtKB-SubCell"/>
</dbReference>
<dbReference type="Gene3D" id="1.25.40.10">
    <property type="entry name" value="Tetratricopeptide repeat domain"/>
    <property type="match status" value="2"/>
</dbReference>
<evidence type="ECO:0000256" key="3">
    <source>
        <dbReference type="ARBA" id="ARBA00044527"/>
    </source>
</evidence>
<sequence>MLKHTFRACRQLRAASTASAASSAASQGSAASAKSSSQPPSQSQPQKAAGRKVGARPQAHYKLRSIAKHVGDTVTTTSDLGEAIDILDEGASYLREIEVAEKISDVEIYRALSPLANKIITRVLNGDVETGDRSIVDIVEVLAKSRVVDKYHFAKAATWLLRQGPENIPQVLNLWVLYLETKPARDRFVQVQEKYNKMQFDWLAYFALVAQHVALKQPLNIDQAKQLMQTDNLPEIGQVQLALRQSNLDEQYKQQFHQFVQEVQRHLEETEDPNGRQIYKRIRDAIDRRMLGQVHQVVDLVKRSSVAQNVPIHTSTIWRLMDAYTALDAPDYAISLFQELLAQGYDIPERVWSQFLICLSSPSRVKSNRQGLKEFDTAARVYLSKFPMTPRVLSIISSGYTNYDDYPTAKKLIDEWNAKGIELIHPAKNNVVFGLVLNKHIVQAEALFKQFTDADPTYQPSTTLMNSFLAYYAKAKNFKAVEHILKYMDERNVPYDVATYTSVVDSYFKEMHARGRSGDVDQVLQTIKGVDVNDVFLNALVSGLARQGNIESARAIFATAINRFPGSRPLMGSMLSGELDHGSIDKARAIFDYIKHTGGNVNVRDYNQMISGLMPKHAQVAWDYYQEMKQAGIQPNQYTWYFLLHHTLHRTKDATAKARAQQVLDDMQTVTSKDQLGVRLPKMLRGAADDYNLGTLTKFI</sequence>
<dbReference type="OMA" id="SIDAWNI"/>
<name>A0A642UEH4_DIURU</name>
<dbReference type="AlphaFoldDB" id="A0A642UEH4"/>
<evidence type="ECO:0000313" key="6">
    <source>
        <dbReference type="Proteomes" id="UP000449547"/>
    </source>
</evidence>
<dbReference type="EMBL" id="SWFT01000155">
    <property type="protein sequence ID" value="KAA8897578.1"/>
    <property type="molecule type" value="Genomic_DNA"/>
</dbReference>
<reference evidence="5 6" key="1">
    <citation type="submission" date="2019-07" db="EMBL/GenBank/DDBJ databases">
        <title>Genome assembly of two rare yeast pathogens: Diutina rugosa and Trichomonascus ciferrii.</title>
        <authorList>
            <person name="Mixao V."/>
            <person name="Saus E."/>
            <person name="Hansen A."/>
            <person name="Lass-Flor C."/>
            <person name="Gabaldon T."/>
        </authorList>
    </citation>
    <scope>NUCLEOTIDE SEQUENCE [LARGE SCALE GENOMIC DNA]</scope>
    <source>
        <strain evidence="5 6">CBS 613</strain>
    </source>
</reference>
<dbReference type="PANTHER" id="PTHR47941">
    <property type="entry name" value="PENTATRICOPEPTIDE REPEAT-CONTAINING PROTEIN 3, MITOCHONDRIAL"/>
    <property type="match status" value="1"/>
</dbReference>
<proteinExistence type="predicted"/>
<feature type="region of interest" description="Disordered" evidence="4">
    <location>
        <begin position="20"/>
        <end position="54"/>
    </location>
</feature>
<dbReference type="GeneID" id="54783828"/>
<dbReference type="Proteomes" id="UP000449547">
    <property type="component" value="Unassembled WGS sequence"/>
</dbReference>
<dbReference type="SUPFAM" id="SSF48452">
    <property type="entry name" value="TPR-like"/>
    <property type="match status" value="1"/>
</dbReference>
<keyword evidence="6" id="KW-1185">Reference proteome</keyword>
<comment type="caution">
    <text evidence="5">The sequence shown here is derived from an EMBL/GenBank/DDBJ whole genome shotgun (WGS) entry which is preliminary data.</text>
</comment>
<organism evidence="5 6">
    <name type="scientific">Diutina rugosa</name>
    <name type="common">Yeast</name>
    <name type="synonym">Candida rugosa</name>
    <dbReference type="NCBI Taxonomy" id="5481"/>
    <lineage>
        <taxon>Eukaryota</taxon>
        <taxon>Fungi</taxon>
        <taxon>Dikarya</taxon>
        <taxon>Ascomycota</taxon>
        <taxon>Saccharomycotina</taxon>
        <taxon>Pichiomycetes</taxon>
        <taxon>Debaryomycetaceae</taxon>
        <taxon>Diutina</taxon>
    </lineage>
</organism>
<gene>
    <name evidence="5" type="ORF">DIURU_005177</name>
</gene>
<accession>A0A642UEH4</accession>
<evidence type="ECO:0000256" key="2">
    <source>
        <dbReference type="ARBA" id="ARBA00022737"/>
    </source>
</evidence>
<dbReference type="InterPro" id="IPR011990">
    <property type="entry name" value="TPR-like_helical_dom_sf"/>
</dbReference>